<keyword evidence="3" id="KW-1185">Reference proteome</keyword>
<organism evidence="2 3">
    <name type="scientific">Pleurodeles waltl</name>
    <name type="common">Iberian ribbed newt</name>
    <dbReference type="NCBI Taxonomy" id="8319"/>
    <lineage>
        <taxon>Eukaryota</taxon>
        <taxon>Metazoa</taxon>
        <taxon>Chordata</taxon>
        <taxon>Craniata</taxon>
        <taxon>Vertebrata</taxon>
        <taxon>Euteleostomi</taxon>
        <taxon>Amphibia</taxon>
        <taxon>Batrachia</taxon>
        <taxon>Caudata</taxon>
        <taxon>Salamandroidea</taxon>
        <taxon>Salamandridae</taxon>
        <taxon>Pleurodelinae</taxon>
        <taxon>Pleurodeles</taxon>
    </lineage>
</organism>
<protein>
    <submittedName>
        <fullName evidence="2">Uncharacterized protein</fullName>
    </submittedName>
</protein>
<accession>A0AAV7RZI5</accession>
<evidence type="ECO:0000256" key="1">
    <source>
        <dbReference type="SAM" id="MobiDB-lite"/>
    </source>
</evidence>
<dbReference type="AlphaFoldDB" id="A0AAV7RZI5"/>
<name>A0AAV7RZI5_PLEWA</name>
<gene>
    <name evidence="2" type="ORF">NDU88_009367</name>
</gene>
<feature type="region of interest" description="Disordered" evidence="1">
    <location>
        <begin position="1"/>
        <end position="76"/>
    </location>
</feature>
<sequence length="76" mass="8458">MMGPTELPGPWGHRGPEPEDAPLGNPDIWIPVTEMTTSRLWRREDNAKKQEEEDDAGDPRGETDIRGEGKTESETG</sequence>
<dbReference type="EMBL" id="JANPWB010000009">
    <property type="protein sequence ID" value="KAJ1156649.1"/>
    <property type="molecule type" value="Genomic_DNA"/>
</dbReference>
<reference evidence="2" key="1">
    <citation type="journal article" date="2022" name="bioRxiv">
        <title>Sequencing and chromosome-scale assembly of the giantPleurodeles waltlgenome.</title>
        <authorList>
            <person name="Brown T."/>
            <person name="Elewa A."/>
            <person name="Iarovenko S."/>
            <person name="Subramanian E."/>
            <person name="Araus A.J."/>
            <person name="Petzold A."/>
            <person name="Susuki M."/>
            <person name="Suzuki K.-i.T."/>
            <person name="Hayashi T."/>
            <person name="Toyoda A."/>
            <person name="Oliveira C."/>
            <person name="Osipova E."/>
            <person name="Leigh N.D."/>
            <person name="Simon A."/>
            <person name="Yun M.H."/>
        </authorList>
    </citation>
    <scope>NUCLEOTIDE SEQUENCE</scope>
    <source>
        <strain evidence="2">20211129_DDA</strain>
        <tissue evidence="2">Liver</tissue>
    </source>
</reference>
<evidence type="ECO:0000313" key="3">
    <source>
        <dbReference type="Proteomes" id="UP001066276"/>
    </source>
</evidence>
<dbReference type="Proteomes" id="UP001066276">
    <property type="component" value="Chromosome 5"/>
</dbReference>
<evidence type="ECO:0000313" key="2">
    <source>
        <dbReference type="EMBL" id="KAJ1156649.1"/>
    </source>
</evidence>
<proteinExistence type="predicted"/>
<feature type="compositionally biased region" description="Basic and acidic residues" evidence="1">
    <location>
        <begin position="41"/>
        <end position="76"/>
    </location>
</feature>
<comment type="caution">
    <text evidence="2">The sequence shown here is derived from an EMBL/GenBank/DDBJ whole genome shotgun (WGS) entry which is preliminary data.</text>
</comment>